<dbReference type="Gene3D" id="3.10.180.10">
    <property type="entry name" value="2,3-Dihydroxybiphenyl 1,2-Dioxygenase, domain 1"/>
    <property type="match status" value="1"/>
</dbReference>
<keyword evidence="3" id="KW-1185">Reference proteome</keyword>
<gene>
    <name evidence="2" type="ORF">SGUI_2181</name>
</gene>
<accession>A0A1B1NDR0</accession>
<feature type="domain" description="Glyoxalase/Bleomycin resistance-like N-terminal" evidence="1">
    <location>
        <begin position="3"/>
        <end position="32"/>
    </location>
</feature>
<dbReference type="STRING" id="1758689.SGUI_2181"/>
<dbReference type="EMBL" id="CP014989">
    <property type="protein sequence ID" value="ANS79577.1"/>
    <property type="molecule type" value="Genomic_DNA"/>
</dbReference>
<dbReference type="Pfam" id="PF22677">
    <property type="entry name" value="Ble-like_N"/>
    <property type="match status" value="1"/>
</dbReference>
<dbReference type="AlphaFoldDB" id="A0A1B1NDR0"/>
<name>A0A1B1NDR0_9MICO</name>
<evidence type="ECO:0000313" key="3">
    <source>
        <dbReference type="Proteomes" id="UP000092482"/>
    </source>
</evidence>
<proteinExistence type="predicted"/>
<evidence type="ECO:0000313" key="2">
    <source>
        <dbReference type="EMBL" id="ANS79577.1"/>
    </source>
</evidence>
<dbReference type="PANTHER" id="PTHR36503">
    <property type="entry name" value="BLR2520 PROTEIN"/>
    <property type="match status" value="1"/>
</dbReference>
<sequence length="135" mass="15093">MHQVIFVNLPVQDLERSRTFFTDVGYTFNTDFCDDSALCLELGPTVHAMLLDRDFFATFHDSPVAEPGTVEALLCLSASSREQVDGVVDRAVAAGGTDLRRVDHGMMYGRTYADLDGHVWEVMWMDRDAATRESV</sequence>
<protein>
    <submittedName>
        <fullName evidence="2">Glyoxalase family protein</fullName>
    </submittedName>
</protein>
<dbReference type="Proteomes" id="UP000092482">
    <property type="component" value="Chromosome"/>
</dbReference>
<reference evidence="2 3" key="1">
    <citation type="submission" date="2016-03" db="EMBL/GenBank/DDBJ databases">
        <title>Shallow-sea hydrothermal system.</title>
        <authorList>
            <person name="Tang K."/>
        </authorList>
    </citation>
    <scope>NUCLEOTIDE SEQUENCE [LARGE SCALE GENOMIC DNA]</scope>
    <source>
        <strain evidence="2 3">JLT9</strain>
    </source>
</reference>
<dbReference type="InterPro" id="IPR053863">
    <property type="entry name" value="Glyoxy/Ble-like_N"/>
</dbReference>
<organism evidence="2 3">
    <name type="scientific">Serinicoccus hydrothermalis</name>
    <dbReference type="NCBI Taxonomy" id="1758689"/>
    <lineage>
        <taxon>Bacteria</taxon>
        <taxon>Bacillati</taxon>
        <taxon>Actinomycetota</taxon>
        <taxon>Actinomycetes</taxon>
        <taxon>Micrococcales</taxon>
        <taxon>Ornithinimicrobiaceae</taxon>
        <taxon>Serinicoccus</taxon>
    </lineage>
</organism>
<evidence type="ECO:0000259" key="1">
    <source>
        <dbReference type="Pfam" id="PF22677"/>
    </source>
</evidence>
<dbReference type="InterPro" id="IPR029068">
    <property type="entry name" value="Glyas_Bleomycin-R_OHBP_Dase"/>
</dbReference>
<dbReference type="PANTHER" id="PTHR36503:SF2">
    <property type="entry name" value="BLR2408 PROTEIN"/>
    <property type="match status" value="1"/>
</dbReference>
<dbReference type="SUPFAM" id="SSF54593">
    <property type="entry name" value="Glyoxalase/Bleomycin resistance protein/Dihydroxybiphenyl dioxygenase"/>
    <property type="match status" value="1"/>
</dbReference>
<dbReference type="KEGG" id="serj:SGUI_2181"/>
<dbReference type="OrthoDB" id="4265398at2"/>